<reference evidence="13 14" key="1">
    <citation type="submission" date="2022-05" db="EMBL/GenBank/DDBJ databases">
        <title>Genome Sequencing of Bee-Associated Microbes.</title>
        <authorList>
            <person name="Dunlap C."/>
        </authorList>
    </citation>
    <scope>NUCLEOTIDE SEQUENCE [LARGE SCALE GENOMIC DNA]</scope>
    <source>
        <strain evidence="13 14">NRRL BD-083</strain>
    </source>
</reference>
<dbReference type="InterPro" id="IPR008271">
    <property type="entry name" value="Ser/Thr_kinase_AS"/>
</dbReference>
<keyword evidence="5 13" id="KW-0418">Kinase</keyword>
<organism evidence="13 14">
    <name type="scientific">Lysinibacillus xylanilyticus</name>
    <dbReference type="NCBI Taxonomy" id="582475"/>
    <lineage>
        <taxon>Bacteria</taxon>
        <taxon>Bacillati</taxon>
        <taxon>Bacillota</taxon>
        <taxon>Bacilli</taxon>
        <taxon>Bacillales</taxon>
        <taxon>Bacillaceae</taxon>
        <taxon>Lysinibacillus</taxon>
    </lineage>
</organism>
<feature type="domain" description="Protein kinase" evidence="11">
    <location>
        <begin position="11"/>
        <end position="271"/>
    </location>
</feature>
<dbReference type="Pfam" id="PF21160">
    <property type="entry name" value="PrkC-like_PASTA-like"/>
    <property type="match status" value="1"/>
</dbReference>
<evidence type="ECO:0000256" key="10">
    <source>
        <dbReference type="SAM" id="Phobius"/>
    </source>
</evidence>
<feature type="domain" description="PASTA" evidence="12">
    <location>
        <begin position="369"/>
        <end position="437"/>
    </location>
</feature>
<keyword evidence="6 9" id="KW-0067">ATP-binding</keyword>
<evidence type="ECO:0000256" key="8">
    <source>
        <dbReference type="ARBA" id="ARBA00048679"/>
    </source>
</evidence>
<evidence type="ECO:0000259" key="12">
    <source>
        <dbReference type="PROSITE" id="PS51178"/>
    </source>
</evidence>
<dbReference type="CDD" id="cd14014">
    <property type="entry name" value="STKc_PknB_like"/>
    <property type="match status" value="1"/>
</dbReference>
<evidence type="ECO:0000313" key="14">
    <source>
        <dbReference type="Proteomes" id="UP001527052"/>
    </source>
</evidence>
<feature type="domain" description="PASTA" evidence="12">
    <location>
        <begin position="505"/>
        <end position="572"/>
    </location>
</feature>
<keyword evidence="3" id="KW-0808">Transferase</keyword>
<evidence type="ECO:0000256" key="3">
    <source>
        <dbReference type="ARBA" id="ARBA00022679"/>
    </source>
</evidence>
<dbReference type="EMBL" id="JAMDLZ010000004">
    <property type="protein sequence ID" value="MCY9545840.1"/>
    <property type="molecule type" value="Genomic_DNA"/>
</dbReference>
<dbReference type="Gene3D" id="1.10.510.10">
    <property type="entry name" value="Transferase(Phosphotransferase) domain 1"/>
    <property type="match status" value="1"/>
</dbReference>
<evidence type="ECO:0000256" key="9">
    <source>
        <dbReference type="PROSITE-ProRule" id="PRU10141"/>
    </source>
</evidence>
<dbReference type="Gene3D" id="3.30.200.20">
    <property type="entry name" value="Phosphorylase Kinase, domain 1"/>
    <property type="match status" value="1"/>
</dbReference>
<evidence type="ECO:0000259" key="11">
    <source>
        <dbReference type="PROSITE" id="PS50011"/>
    </source>
</evidence>
<dbReference type="PROSITE" id="PS50011">
    <property type="entry name" value="PROTEIN_KINASE_DOM"/>
    <property type="match status" value="1"/>
</dbReference>
<evidence type="ECO:0000256" key="6">
    <source>
        <dbReference type="ARBA" id="ARBA00022840"/>
    </source>
</evidence>
<evidence type="ECO:0000313" key="13">
    <source>
        <dbReference type="EMBL" id="MCY9545840.1"/>
    </source>
</evidence>
<keyword evidence="4 9" id="KW-0547">Nucleotide-binding</keyword>
<keyword evidence="10" id="KW-1133">Transmembrane helix</keyword>
<keyword evidence="14" id="KW-1185">Reference proteome</keyword>
<dbReference type="Proteomes" id="UP001527052">
    <property type="component" value="Unassembled WGS sequence"/>
</dbReference>
<feature type="binding site" evidence="9">
    <location>
        <position position="40"/>
    </location>
    <ligand>
        <name>ATP</name>
        <dbReference type="ChEBI" id="CHEBI:30616"/>
    </ligand>
</feature>
<keyword evidence="2" id="KW-0723">Serine/threonine-protein kinase</keyword>
<dbReference type="PANTHER" id="PTHR43289:SF34">
    <property type="entry name" value="SERINE_THREONINE-PROTEIN KINASE YBDM-RELATED"/>
    <property type="match status" value="1"/>
</dbReference>
<dbReference type="InterPro" id="IPR011009">
    <property type="entry name" value="Kinase-like_dom_sf"/>
</dbReference>
<proteinExistence type="predicted"/>
<dbReference type="PROSITE" id="PS00108">
    <property type="entry name" value="PROTEIN_KINASE_ST"/>
    <property type="match status" value="1"/>
</dbReference>
<dbReference type="Pfam" id="PF03793">
    <property type="entry name" value="PASTA"/>
    <property type="match status" value="3"/>
</dbReference>
<sequence length="663" mass="73704">MLVGKRISDRYKIIELIGGGGMSNVYLAHDMILNRDVAIKILRYDFTNEDELHRRFQREALSATSLTHPNIVSVYDVGDDGDLHYIVMEYVQGKTLKQYIQEFAPISPARSVHIMKQLTSAIANAHENHIIHRDIKPQNILMDAEGNVKITDFGIAMTLSATSFTQTNSVLGTVHYLSPEQARGGTATNKSDIYALGIVLYELLTGELPFSGESAVSIALKHLQSETPSVRAFDATIPQSLENVVLKATAKDASHRYSTVEEMQADLETVLSPNRINEPKFVIPVDNDVTKAIPIIKESVIRKDEDLMETRAIEPIAQAKPKPEAKKPVEKTTPVKKKKKKKWPIYVAGLVIAAIAIFLFVFFATDLFSPKKISVPSVANMTIEEATKKLEAEGFTVGGEHQERYDENVEKDKVIETDPAEGTERVKGAEIDLIVSLGVETTKVEDYRGQQVSQVQSMLKDKFLEPQINYVYSTVPEGQIIDQEPKPQEEVIAKDTTMKFTVSAGVQMVTVDNVVNYTKAQMDEYVSRKGLKWRIASEDFNDTVAAGSVISQLTKVGTPVEVGSTIAVVISKGPAEKPKKTLVKTVAVKIPYEPAEEGIEQTIRIEIQDKNHTMSSVADKFTITADKDYNIQLVIEEGEVGAYRIIRDSEIIAEDRFNFDDVK</sequence>
<evidence type="ECO:0000256" key="7">
    <source>
        <dbReference type="ARBA" id="ARBA00047899"/>
    </source>
</evidence>
<keyword evidence="10" id="KW-0812">Transmembrane</keyword>
<dbReference type="RefSeq" id="WP_268635941.1">
    <property type="nucleotide sequence ID" value="NZ_JAMDLZ010000004.1"/>
</dbReference>
<protein>
    <recommendedName>
        <fullName evidence="1">non-specific serine/threonine protein kinase</fullName>
        <ecNumber evidence="1">2.7.11.1</ecNumber>
    </recommendedName>
</protein>
<dbReference type="PANTHER" id="PTHR43289">
    <property type="entry name" value="MITOGEN-ACTIVATED PROTEIN KINASE KINASE KINASE 20-RELATED"/>
    <property type="match status" value="1"/>
</dbReference>
<comment type="catalytic activity">
    <reaction evidence="7">
        <text>L-threonyl-[protein] + ATP = O-phospho-L-threonyl-[protein] + ADP + H(+)</text>
        <dbReference type="Rhea" id="RHEA:46608"/>
        <dbReference type="Rhea" id="RHEA-COMP:11060"/>
        <dbReference type="Rhea" id="RHEA-COMP:11605"/>
        <dbReference type="ChEBI" id="CHEBI:15378"/>
        <dbReference type="ChEBI" id="CHEBI:30013"/>
        <dbReference type="ChEBI" id="CHEBI:30616"/>
        <dbReference type="ChEBI" id="CHEBI:61977"/>
        <dbReference type="ChEBI" id="CHEBI:456216"/>
        <dbReference type="EC" id="2.7.11.1"/>
    </reaction>
</comment>
<dbReference type="InterPro" id="IPR000719">
    <property type="entry name" value="Prot_kinase_dom"/>
</dbReference>
<comment type="caution">
    <text evidence="13">The sequence shown here is derived from an EMBL/GenBank/DDBJ whole genome shotgun (WGS) entry which is preliminary data.</text>
</comment>
<gene>
    <name evidence="13" type="primary">pknB</name>
    <name evidence="13" type="ORF">M5W82_02650</name>
</gene>
<evidence type="ECO:0000256" key="1">
    <source>
        <dbReference type="ARBA" id="ARBA00012513"/>
    </source>
</evidence>
<dbReference type="EC" id="2.7.11.1" evidence="1"/>
<dbReference type="CDD" id="cd06577">
    <property type="entry name" value="PASTA_pknB"/>
    <property type="match status" value="3"/>
</dbReference>
<dbReference type="SUPFAM" id="SSF56112">
    <property type="entry name" value="Protein kinase-like (PK-like)"/>
    <property type="match status" value="1"/>
</dbReference>
<evidence type="ECO:0000256" key="5">
    <source>
        <dbReference type="ARBA" id="ARBA00022777"/>
    </source>
</evidence>
<dbReference type="NCBIfam" id="NF033483">
    <property type="entry name" value="PknB_PASTA_kin"/>
    <property type="match status" value="1"/>
</dbReference>
<evidence type="ECO:0000256" key="2">
    <source>
        <dbReference type="ARBA" id="ARBA00022527"/>
    </source>
</evidence>
<dbReference type="InterPro" id="IPR017441">
    <property type="entry name" value="Protein_kinase_ATP_BS"/>
</dbReference>
<feature type="domain" description="PASTA" evidence="12">
    <location>
        <begin position="438"/>
        <end position="504"/>
    </location>
</feature>
<name>A0ABT4EJL7_9BACI</name>
<dbReference type="Pfam" id="PF00069">
    <property type="entry name" value="Pkinase"/>
    <property type="match status" value="1"/>
</dbReference>
<evidence type="ECO:0000256" key="4">
    <source>
        <dbReference type="ARBA" id="ARBA00022741"/>
    </source>
</evidence>
<dbReference type="Gene3D" id="3.30.10.20">
    <property type="match status" value="3"/>
</dbReference>
<dbReference type="Gene3D" id="2.60.40.2560">
    <property type="match status" value="1"/>
</dbReference>
<comment type="catalytic activity">
    <reaction evidence="8">
        <text>L-seryl-[protein] + ATP = O-phospho-L-seryl-[protein] + ADP + H(+)</text>
        <dbReference type="Rhea" id="RHEA:17989"/>
        <dbReference type="Rhea" id="RHEA-COMP:9863"/>
        <dbReference type="Rhea" id="RHEA-COMP:11604"/>
        <dbReference type="ChEBI" id="CHEBI:15378"/>
        <dbReference type="ChEBI" id="CHEBI:29999"/>
        <dbReference type="ChEBI" id="CHEBI:30616"/>
        <dbReference type="ChEBI" id="CHEBI:83421"/>
        <dbReference type="ChEBI" id="CHEBI:456216"/>
        <dbReference type="EC" id="2.7.11.1"/>
    </reaction>
</comment>
<dbReference type="SMART" id="SM00220">
    <property type="entry name" value="S_TKc"/>
    <property type="match status" value="1"/>
</dbReference>
<dbReference type="SMART" id="SM00740">
    <property type="entry name" value="PASTA"/>
    <property type="match status" value="3"/>
</dbReference>
<dbReference type="InterPro" id="IPR005543">
    <property type="entry name" value="PASTA_dom"/>
</dbReference>
<keyword evidence="10" id="KW-0472">Membrane</keyword>
<dbReference type="PROSITE" id="PS00107">
    <property type="entry name" value="PROTEIN_KINASE_ATP"/>
    <property type="match status" value="1"/>
</dbReference>
<dbReference type="PROSITE" id="PS51178">
    <property type="entry name" value="PASTA"/>
    <property type="match status" value="3"/>
</dbReference>
<feature type="transmembrane region" description="Helical" evidence="10">
    <location>
        <begin position="343"/>
        <end position="364"/>
    </location>
</feature>
<accession>A0ABT4EJL7</accession>
<dbReference type="GO" id="GO:0016301">
    <property type="term" value="F:kinase activity"/>
    <property type="evidence" value="ECO:0007669"/>
    <property type="project" value="UniProtKB-KW"/>
</dbReference>